<evidence type="ECO:0000259" key="6">
    <source>
        <dbReference type="Pfam" id="PF03689"/>
    </source>
</evidence>
<dbReference type="InterPro" id="IPR005305">
    <property type="entry name" value="Nepo_coat_C"/>
</dbReference>
<name>A0A2K8ZCM7_9SECO</name>
<dbReference type="InterPro" id="IPR029053">
    <property type="entry name" value="Viral_coat"/>
</dbReference>
<dbReference type="Gene3D" id="2.60.120.20">
    <property type="match status" value="2"/>
</dbReference>
<proteinExistence type="predicted"/>
<dbReference type="Pfam" id="PF03689">
    <property type="entry name" value="Nepo_coat_N"/>
    <property type="match status" value="1"/>
</dbReference>
<dbReference type="SUPFAM" id="SSF88633">
    <property type="entry name" value="Positive stranded ssRNA viruses"/>
    <property type="match status" value="3"/>
</dbReference>
<evidence type="ECO:0000256" key="2">
    <source>
        <dbReference type="ARBA" id="ARBA00022561"/>
    </source>
</evidence>
<keyword evidence="3" id="KW-0946">Virion</keyword>
<dbReference type="Pfam" id="PF03688">
    <property type="entry name" value="Nepo_coat_C"/>
    <property type="match status" value="1"/>
</dbReference>
<sequence length="1366" mass="152243">MGFEELFSSDLGHSAQLKATLCGGLASFLRKTIITVQAAGPEIRKIAYSALWGEIDSVKELIPLTERMLADQLKADLLCTRVRTQKCNPVTTSRFCSCGGVQKEPSMALVDVIVDVDICPPGRNLCRNGTHCTRHGGLGQFSERRMIPIEEPMCPHCSGTGILPRSAPYEYLQKNYELQTKTFARPSSPLHEWVLEEGSTSRFTRRCQEWKWKSRDCLGLEDENPVDVSTWMAAAQILFDNIDARVHYPGTNYMVLNGGSKGYDDWCRFPPSKEMCDRLFDWWHRKNTPGYTTPEHTLVDFIKPRMGKCYLPIEKEKHILPYEWSGRVPCGDFTAFGQCVDGLMSSMEEFLDVFYDCAAQFDGYLEFYLDASERPSHIEGKLGGVQVLFKTPAVCSPAKLLPEIGESDFDALESDVHDSHIPALFRDNGLSALYSNLVLNAAKVQPVLRAHPDREEIEDQKDHLENKQGGEVFSTPSFIRMLKAKKKEVRGKEFKNGSEGRLVRSADLELSKSDVFIANTLMESLRAKNIVRTFMGNDPRLSKTCVDLTNKAEIVKYPSRELTSTAEGVLTAQVFTVLNRPQYQELNKLAERGWKEAKSVCLNLHIRSYLPVHSPVYAFCVIMWGHSSNADLASLCGAYCYLGDQEASVLELPLLCSHIGNSVDDFQAYERSLVLSTCFYGLSGIKAGQQMFGITAVEFTEYLPSSFGGITHERDSWHALLRKHQGKEKSRFISGFNVVDVLEAGKERGMKFPDFKLEPVDLTQPIVRNFGEEKQPLLNKSSSLKVGTFERFRAGNISIGRQLDNRVDAIEYELGRASTSRVGDLRSEIDGVERRLNTFNLKSLGDFAFSARIKYPKAVSVGTVLSKIDLFASITGTNSRVCAEWLEMGYIDRNLRFISHLSAGPFLGAAVWFVFDAFGHMPTNVSTTVELESVRHLCPHVQILKDSTTDTWVLDFHRSCGQSLSFSGTGFLKPTLWVISASSAQLECSADVTFVLEAYATGDRMVKGLATDSVLTYPIGPESLSDLDMVLSPTQLALGTHAATALPLTLAEKSVTTSGIETYSYAMGILSHFLGVGGTVRFSVHSTSSRFVSCKLRIIIWGTTPTIAQTGQMPHCDITEGGSGELRIQSPFYSTANFGSEGAQFWVIPLSSPMAPERVESKFEFYIRIHGIDSQPDLCRQINYKQRFGWFMVKPEGKDKEFQMFVPSRVSNLVIKGVDCTNFVNAFAIMCATTGMHWGKCIVHFTWAWKHDTEASKMKGNLSFGTGMGTKDVHHGETRVFSIYDNSYSIPFEFGSFAGPVTSGGKPFEAENWIKIHTTSWNWIHSIMASIEVLPGFKFYGRSAGPMLKPPESSDETVVTESSQKS</sequence>
<dbReference type="EMBL" id="MG253831">
    <property type="protein sequence ID" value="AUD08130.1"/>
    <property type="molecule type" value="Genomic_RNA"/>
</dbReference>
<dbReference type="Pfam" id="PF03391">
    <property type="entry name" value="Nepo_coat"/>
    <property type="match status" value="1"/>
</dbReference>
<reference evidence="7" key="1">
    <citation type="journal article" date="2018" name="Arch. Virol.">
        <title>Molecular characterization and complete genome of a novel nepovirus from red clover.</title>
        <authorList>
            <person name="Koloniuk I."/>
            <person name="Franova J."/>
            <person name="Sarkisova T."/>
            <person name="Pribylova J."/>
            <person name="Lenz O."/>
            <person name="Petrzik K."/>
            <person name="Spak J."/>
        </authorList>
    </citation>
    <scope>NUCLEOTIDE SEQUENCE</scope>
    <source>
        <strain evidence="7">PV2</strain>
    </source>
</reference>
<comment type="subcellular location">
    <subcellularLocation>
        <location evidence="1">Virion</location>
    </subcellularLocation>
</comment>
<dbReference type="GO" id="GO:0005198">
    <property type="term" value="F:structural molecule activity"/>
    <property type="evidence" value="ECO:0007669"/>
    <property type="project" value="InterPro"/>
</dbReference>
<dbReference type="InterPro" id="IPR005306">
    <property type="entry name" value="Nepo_coat_N"/>
</dbReference>
<evidence type="ECO:0000259" key="4">
    <source>
        <dbReference type="Pfam" id="PF03391"/>
    </source>
</evidence>
<accession>A0A2K8ZCM7</accession>
<feature type="domain" description="Nepovirus coat protein N-terminal" evidence="6">
    <location>
        <begin position="847"/>
        <end position="937"/>
    </location>
</feature>
<feature type="domain" description="Nepovirus coat protein C-terminal" evidence="5">
    <location>
        <begin position="1182"/>
        <end position="1343"/>
    </location>
</feature>
<keyword evidence="2" id="KW-0167">Capsid protein</keyword>
<dbReference type="InterPro" id="IPR005054">
    <property type="entry name" value="Nepo_coat"/>
</dbReference>
<evidence type="ECO:0000256" key="3">
    <source>
        <dbReference type="ARBA" id="ARBA00022844"/>
    </source>
</evidence>
<dbReference type="GO" id="GO:0019028">
    <property type="term" value="C:viral capsid"/>
    <property type="evidence" value="ECO:0007669"/>
    <property type="project" value="UniProtKB-KW"/>
</dbReference>
<evidence type="ECO:0000313" key="7">
    <source>
        <dbReference type="EMBL" id="AUD08130.1"/>
    </source>
</evidence>
<evidence type="ECO:0000256" key="1">
    <source>
        <dbReference type="ARBA" id="ARBA00004328"/>
    </source>
</evidence>
<organism evidence="7">
    <name type="scientific">Red clover nepovirus A</name>
    <dbReference type="NCBI Taxonomy" id="2058094"/>
    <lineage>
        <taxon>Viruses</taxon>
        <taxon>Riboviria</taxon>
        <taxon>Orthornavirae</taxon>
        <taxon>Pisuviricota</taxon>
        <taxon>Pisoniviricetes</taxon>
        <taxon>Picornavirales</taxon>
        <taxon>Secoviridae</taxon>
        <taxon>Comovirinae</taxon>
        <taxon>Nepovirus</taxon>
        <taxon>Nepovirus pratensis</taxon>
    </lineage>
</organism>
<protein>
    <submittedName>
        <fullName evidence="7">Polyprotein 2</fullName>
    </submittedName>
</protein>
<feature type="domain" description="Nepovirus coat protein" evidence="4">
    <location>
        <begin position="1014"/>
        <end position="1175"/>
    </location>
</feature>
<evidence type="ECO:0000259" key="5">
    <source>
        <dbReference type="Pfam" id="PF03688"/>
    </source>
</evidence>